<keyword evidence="5" id="KW-0227">DNA damage</keyword>
<feature type="region of interest" description="Disordered" evidence="9">
    <location>
        <begin position="1"/>
        <end position="143"/>
    </location>
</feature>
<keyword evidence="7" id="KW-0862">Zinc</keyword>
<keyword evidence="6" id="KW-0378">Hydrolase</keyword>
<dbReference type="InterPro" id="IPR036237">
    <property type="entry name" value="Xyl_isomerase-like_sf"/>
</dbReference>
<evidence type="ECO:0000256" key="7">
    <source>
        <dbReference type="ARBA" id="ARBA00022833"/>
    </source>
</evidence>
<evidence type="ECO:0000256" key="8">
    <source>
        <dbReference type="ARBA" id="ARBA00023204"/>
    </source>
</evidence>
<dbReference type="GO" id="GO:0008270">
    <property type="term" value="F:zinc ion binding"/>
    <property type="evidence" value="ECO:0007669"/>
    <property type="project" value="InterPro"/>
</dbReference>
<name>A0AAD4PZC6_9EURO</name>
<evidence type="ECO:0000256" key="6">
    <source>
        <dbReference type="ARBA" id="ARBA00022801"/>
    </source>
</evidence>
<dbReference type="GO" id="GO:0003677">
    <property type="term" value="F:DNA binding"/>
    <property type="evidence" value="ECO:0007669"/>
    <property type="project" value="InterPro"/>
</dbReference>
<feature type="region of interest" description="Disordered" evidence="9">
    <location>
        <begin position="506"/>
        <end position="554"/>
    </location>
</feature>
<keyword evidence="11" id="KW-0456">Lyase</keyword>
<evidence type="ECO:0000256" key="4">
    <source>
        <dbReference type="ARBA" id="ARBA00022723"/>
    </source>
</evidence>
<keyword evidence="12" id="KW-1185">Reference proteome</keyword>
<dbReference type="GO" id="GO:0006284">
    <property type="term" value="P:base-excision repair"/>
    <property type="evidence" value="ECO:0007669"/>
    <property type="project" value="TreeGrafter"/>
</dbReference>
<dbReference type="NCBIfam" id="TIGR00587">
    <property type="entry name" value="nfo"/>
    <property type="match status" value="1"/>
</dbReference>
<evidence type="ECO:0000256" key="3">
    <source>
        <dbReference type="ARBA" id="ARBA00021759"/>
    </source>
</evidence>
<evidence type="ECO:0000313" key="11">
    <source>
        <dbReference type="EMBL" id="KAH8696262.1"/>
    </source>
</evidence>
<dbReference type="GO" id="GO:0005634">
    <property type="term" value="C:nucleus"/>
    <property type="evidence" value="ECO:0007669"/>
    <property type="project" value="TreeGrafter"/>
</dbReference>
<feature type="compositionally biased region" description="Polar residues" evidence="9">
    <location>
        <begin position="36"/>
        <end position="51"/>
    </location>
</feature>
<feature type="compositionally biased region" description="Basic and acidic residues" evidence="9">
    <location>
        <begin position="510"/>
        <end position="538"/>
    </location>
</feature>
<feature type="compositionally biased region" description="Basic residues" evidence="9">
    <location>
        <begin position="455"/>
        <end position="466"/>
    </location>
</feature>
<evidence type="ECO:0000256" key="9">
    <source>
        <dbReference type="SAM" id="MobiDB-lite"/>
    </source>
</evidence>
<dbReference type="GO" id="GO:0016829">
    <property type="term" value="F:lyase activity"/>
    <property type="evidence" value="ECO:0007669"/>
    <property type="project" value="UniProtKB-KW"/>
</dbReference>
<dbReference type="PROSITE" id="PS51432">
    <property type="entry name" value="AP_NUCLEASE_F2_4"/>
    <property type="match status" value="1"/>
</dbReference>
<comment type="cofactor">
    <cofactor evidence="1">
        <name>Zn(2+)</name>
        <dbReference type="ChEBI" id="CHEBI:29105"/>
    </cofactor>
</comment>
<dbReference type="HAMAP" id="MF_00152">
    <property type="entry name" value="Nfo"/>
    <property type="match status" value="1"/>
</dbReference>
<protein>
    <recommendedName>
        <fullName evidence="3">Apurinic-apyrimidinic endonuclease 1</fullName>
    </recommendedName>
</protein>
<dbReference type="CDD" id="cd00019">
    <property type="entry name" value="AP2Ec"/>
    <property type="match status" value="1"/>
</dbReference>
<sequence length="554" mass="61543">MFGSDSAAASNVSKKRAIDEAQDFSSSPRRSKRTRQSINVDDNDTDSTALESETPKKRARGIVTNGNATKSQKKGTEVKTEVEEEDTSEIIESKKYFKSVQTQRSPPVKDSREVKEEQIEAEKKETPSKSVTKKQASKKEKTAEMAVPLNVRTKGLQMFVGAHVSAAKGVQNSVVNSVHIGGNAFALFLKSQRKWDNPALQDDHREQFLKFCTDHQYDAAKHILPHGSYLVNLAQEDTVKAKQAYDSFLDDLKRCEKLGIKLYNFHPGAVGQSTLESATSRLAQALTKALSATSTVTPVLETMCGHGTTIGGPLSEIGAVISQIPKEFHSRVGVCVDTCHSFAYGYDLISPEGFKSFMQEFDDKIGLQFLRALHLNDSKAPRGSKRDLHANIGTGFLGLRAFHNVMNEERFQGLPMILETPIDKPDPAYSQAQANSRSKEGDNNNSEQDSDAPKMKKKNQPKKKPLGKAPPTIEDKSIWAREIKLLESLIGMDPESVEFRALETQLSEAGRAEREKHQEQYERKLETESKKKQKELGKGQKNLADMFQKGKKGK</sequence>
<reference evidence="11" key="1">
    <citation type="submission" date="2021-12" db="EMBL/GenBank/DDBJ databases">
        <title>Convergent genome expansion in fungi linked to evolution of root-endophyte symbiosis.</title>
        <authorList>
            <consortium name="DOE Joint Genome Institute"/>
            <person name="Ke Y.-H."/>
            <person name="Bonito G."/>
            <person name="Liao H.-L."/>
            <person name="Looney B."/>
            <person name="Rojas-Flechas A."/>
            <person name="Nash J."/>
            <person name="Hameed K."/>
            <person name="Schadt C."/>
            <person name="Martin F."/>
            <person name="Crous P.W."/>
            <person name="Miettinen O."/>
            <person name="Magnuson J.K."/>
            <person name="Labbe J."/>
            <person name="Jacobson D."/>
            <person name="Doktycz M.J."/>
            <person name="Veneault-Fourrey C."/>
            <person name="Kuo A."/>
            <person name="Mondo S."/>
            <person name="Calhoun S."/>
            <person name="Riley R."/>
            <person name="Ohm R."/>
            <person name="LaButti K."/>
            <person name="Andreopoulos B."/>
            <person name="Pangilinan J."/>
            <person name="Nolan M."/>
            <person name="Tritt A."/>
            <person name="Clum A."/>
            <person name="Lipzen A."/>
            <person name="Daum C."/>
            <person name="Barry K."/>
            <person name="Grigoriev I.V."/>
            <person name="Vilgalys R."/>
        </authorList>
    </citation>
    <scope>NUCLEOTIDE SEQUENCE</scope>
    <source>
        <strain evidence="11">PMI_201</strain>
    </source>
</reference>
<feature type="compositionally biased region" description="Basic and acidic residues" evidence="9">
    <location>
        <begin position="107"/>
        <end position="127"/>
    </location>
</feature>
<accession>A0AAD4PZC6</accession>
<evidence type="ECO:0000256" key="2">
    <source>
        <dbReference type="ARBA" id="ARBA00005340"/>
    </source>
</evidence>
<comment type="caution">
    <text evidence="11">The sequence shown here is derived from an EMBL/GenBank/DDBJ whole genome shotgun (WGS) entry which is preliminary data.</text>
</comment>
<dbReference type="GO" id="GO:0008081">
    <property type="term" value="F:phosphoric diester hydrolase activity"/>
    <property type="evidence" value="ECO:0007669"/>
    <property type="project" value="TreeGrafter"/>
</dbReference>
<evidence type="ECO:0000256" key="5">
    <source>
        <dbReference type="ARBA" id="ARBA00022763"/>
    </source>
</evidence>
<feature type="domain" description="Xylose isomerase-like TIM barrel" evidence="10">
    <location>
        <begin position="179"/>
        <end position="432"/>
    </location>
</feature>
<dbReference type="RefSeq" id="XP_046071200.1">
    <property type="nucleotide sequence ID" value="XM_046212653.1"/>
</dbReference>
<dbReference type="EMBL" id="JAJTJA010000007">
    <property type="protein sequence ID" value="KAH8696262.1"/>
    <property type="molecule type" value="Genomic_DNA"/>
</dbReference>
<dbReference type="GO" id="GO:0003906">
    <property type="term" value="F:DNA-(apurinic or apyrimidinic site) endonuclease activity"/>
    <property type="evidence" value="ECO:0007669"/>
    <property type="project" value="TreeGrafter"/>
</dbReference>
<dbReference type="PROSITE" id="PS00730">
    <property type="entry name" value="AP_NUCLEASE_F2_2"/>
    <property type="match status" value="1"/>
</dbReference>
<dbReference type="AlphaFoldDB" id="A0AAD4PZC6"/>
<dbReference type="FunFam" id="3.20.20.150:FF:000001">
    <property type="entry name" value="Probable endonuclease 4"/>
    <property type="match status" value="1"/>
</dbReference>
<keyword evidence="4" id="KW-0479">Metal-binding</keyword>
<evidence type="ECO:0000256" key="1">
    <source>
        <dbReference type="ARBA" id="ARBA00001947"/>
    </source>
</evidence>
<dbReference type="PANTHER" id="PTHR21445:SF0">
    <property type="entry name" value="APURINIC-APYRIMIDINIC ENDONUCLEASE"/>
    <property type="match status" value="1"/>
</dbReference>
<feature type="region of interest" description="Disordered" evidence="9">
    <location>
        <begin position="422"/>
        <end position="473"/>
    </location>
</feature>
<dbReference type="PANTHER" id="PTHR21445">
    <property type="entry name" value="ENDONUCLEASE IV ENDODEOXYRIBONUCLEASE IV"/>
    <property type="match status" value="1"/>
</dbReference>
<dbReference type="Pfam" id="PF01261">
    <property type="entry name" value="AP_endonuc_2"/>
    <property type="match status" value="1"/>
</dbReference>
<evidence type="ECO:0000259" key="10">
    <source>
        <dbReference type="Pfam" id="PF01261"/>
    </source>
</evidence>
<proteinExistence type="inferred from homology"/>
<dbReference type="InterPro" id="IPR013022">
    <property type="entry name" value="Xyl_isomerase-like_TIM-brl"/>
</dbReference>
<evidence type="ECO:0000313" key="12">
    <source>
        <dbReference type="Proteomes" id="UP001201262"/>
    </source>
</evidence>
<dbReference type="SUPFAM" id="SSF51658">
    <property type="entry name" value="Xylose isomerase-like"/>
    <property type="match status" value="1"/>
</dbReference>
<keyword evidence="8" id="KW-0234">DNA repair</keyword>
<dbReference type="GO" id="GO:0005739">
    <property type="term" value="C:mitochondrion"/>
    <property type="evidence" value="ECO:0007669"/>
    <property type="project" value="TreeGrafter"/>
</dbReference>
<dbReference type="GeneID" id="70242940"/>
<dbReference type="PROSITE" id="PS00731">
    <property type="entry name" value="AP_NUCLEASE_F2_3"/>
    <property type="match status" value="1"/>
</dbReference>
<dbReference type="SMART" id="SM00518">
    <property type="entry name" value="AP2Ec"/>
    <property type="match status" value="1"/>
</dbReference>
<dbReference type="InterPro" id="IPR018246">
    <property type="entry name" value="AP_endonuc_F2_Zn_BS"/>
</dbReference>
<dbReference type="Gene3D" id="3.20.20.150">
    <property type="entry name" value="Divalent-metal-dependent TIM barrel enzymes"/>
    <property type="match status" value="1"/>
</dbReference>
<comment type="similarity">
    <text evidence="2">Belongs to the AP endonuclease 2 family.</text>
</comment>
<organism evidence="11 12">
    <name type="scientific">Talaromyces proteolyticus</name>
    <dbReference type="NCBI Taxonomy" id="1131652"/>
    <lineage>
        <taxon>Eukaryota</taxon>
        <taxon>Fungi</taxon>
        <taxon>Dikarya</taxon>
        <taxon>Ascomycota</taxon>
        <taxon>Pezizomycotina</taxon>
        <taxon>Eurotiomycetes</taxon>
        <taxon>Eurotiomycetidae</taxon>
        <taxon>Eurotiales</taxon>
        <taxon>Trichocomaceae</taxon>
        <taxon>Talaromyces</taxon>
        <taxon>Talaromyces sect. Bacilispori</taxon>
    </lineage>
</organism>
<dbReference type="Proteomes" id="UP001201262">
    <property type="component" value="Unassembled WGS sequence"/>
</dbReference>
<gene>
    <name evidence="11" type="ORF">BGW36DRAFT_321305</name>
</gene>
<dbReference type="InterPro" id="IPR001719">
    <property type="entry name" value="AP_endonuc_2"/>
</dbReference>